<dbReference type="InterPro" id="IPR054475">
    <property type="entry name" value="Znf-DPOE"/>
</dbReference>
<dbReference type="SMART" id="SM00486">
    <property type="entry name" value="POLBc"/>
    <property type="match status" value="1"/>
</dbReference>
<keyword evidence="9 15" id="KW-0862">Zinc</keyword>
<keyword evidence="8 15" id="KW-0863">Zinc-finger</keyword>
<dbReference type="InterPro" id="IPR042087">
    <property type="entry name" value="DNA_pol_B_thumb"/>
</dbReference>
<dbReference type="EMBL" id="SBJO01000001">
    <property type="protein sequence ID" value="KAF9765064.1"/>
    <property type="molecule type" value="Genomic_DNA"/>
</dbReference>
<dbReference type="GO" id="GO:0045004">
    <property type="term" value="P:DNA replication proofreading"/>
    <property type="evidence" value="ECO:0007669"/>
    <property type="project" value="TreeGrafter"/>
</dbReference>
<evidence type="ECO:0000256" key="4">
    <source>
        <dbReference type="ARBA" id="ARBA00022679"/>
    </source>
</evidence>
<keyword evidence="7 15" id="KW-0479">Metal-binding</keyword>
<evidence type="ECO:0000256" key="7">
    <source>
        <dbReference type="ARBA" id="ARBA00022723"/>
    </source>
</evidence>
<keyword evidence="10 15" id="KW-0239">DNA-directed DNA polymerase</keyword>
<dbReference type="InterPro" id="IPR029703">
    <property type="entry name" value="POL2"/>
</dbReference>
<dbReference type="OrthoDB" id="10060449at2759"/>
<dbReference type="InterPro" id="IPR012337">
    <property type="entry name" value="RNaseH-like_sf"/>
</dbReference>
<comment type="catalytic activity">
    <reaction evidence="15">
        <text>DNA(n) + a 2'-deoxyribonucleoside 5'-triphosphate = DNA(n+1) + diphosphate</text>
        <dbReference type="Rhea" id="RHEA:22508"/>
        <dbReference type="Rhea" id="RHEA-COMP:17339"/>
        <dbReference type="Rhea" id="RHEA-COMP:17340"/>
        <dbReference type="ChEBI" id="CHEBI:33019"/>
        <dbReference type="ChEBI" id="CHEBI:61560"/>
        <dbReference type="ChEBI" id="CHEBI:173112"/>
        <dbReference type="EC" id="2.7.7.7"/>
    </reaction>
</comment>
<evidence type="ECO:0000256" key="1">
    <source>
        <dbReference type="ARBA" id="ARBA00004123"/>
    </source>
</evidence>
<dbReference type="InterPro" id="IPR013697">
    <property type="entry name" value="DNA_pol_e_suA_C"/>
</dbReference>
<dbReference type="EC" id="2.7.7.7" evidence="15"/>
<protein>
    <recommendedName>
        <fullName evidence="15">DNA polymerase epsilon catalytic subunit</fullName>
        <ecNumber evidence="15">2.7.7.7</ecNumber>
    </recommendedName>
</protein>
<reference evidence="17 18" key="1">
    <citation type="journal article" date="2020" name="Genome Biol. Evol.">
        <title>Comparative genomics of strictly vertically transmitted, feminizing microsporidia endosymbionts of amphipod crustaceans.</title>
        <authorList>
            <person name="Cormier A."/>
            <person name="Chebbi M.A."/>
            <person name="Giraud I."/>
            <person name="Wattier R."/>
            <person name="Teixeira M."/>
            <person name="Gilbert C."/>
            <person name="Rigaud T."/>
            <person name="Cordaux R."/>
        </authorList>
    </citation>
    <scope>NUCLEOTIDE SEQUENCE [LARGE SCALE GENOMIC DNA]</scope>
    <source>
        <strain evidence="17 18">Ou3-Ou53</strain>
    </source>
</reference>
<evidence type="ECO:0000256" key="6">
    <source>
        <dbReference type="ARBA" id="ARBA00022705"/>
    </source>
</evidence>
<dbReference type="GO" id="GO:0008310">
    <property type="term" value="F:single-stranded DNA 3'-5' DNA exonuclease activity"/>
    <property type="evidence" value="ECO:0007669"/>
    <property type="project" value="TreeGrafter"/>
</dbReference>
<dbReference type="InterPro" id="IPR023211">
    <property type="entry name" value="DNA_pol_palm_dom_sf"/>
</dbReference>
<dbReference type="GO" id="GO:0000166">
    <property type="term" value="F:nucleotide binding"/>
    <property type="evidence" value="ECO:0007669"/>
    <property type="project" value="InterPro"/>
</dbReference>
<comment type="similarity">
    <text evidence="2 15">Belongs to the DNA polymerase type-B family.</text>
</comment>
<dbReference type="PANTHER" id="PTHR10670:SF0">
    <property type="entry name" value="DNA POLYMERASE EPSILON CATALYTIC SUBUNIT A"/>
    <property type="match status" value="1"/>
</dbReference>
<evidence type="ECO:0000256" key="5">
    <source>
        <dbReference type="ARBA" id="ARBA00022695"/>
    </source>
</evidence>
<keyword evidence="14 15" id="KW-0539">Nucleus</keyword>
<name>A0A9P6H4D1_9MICR</name>
<dbReference type="InterPro" id="IPR043502">
    <property type="entry name" value="DNA/RNA_pol_sf"/>
</dbReference>
<comment type="function">
    <text evidence="15">DNA polymerase II participates in chromosomal DNA replication.</text>
</comment>
<evidence type="ECO:0000256" key="12">
    <source>
        <dbReference type="ARBA" id="ARBA00023014"/>
    </source>
</evidence>
<keyword evidence="6 15" id="KW-0235">DNA replication</keyword>
<keyword evidence="3 15" id="KW-0004">4Fe-4S</keyword>
<dbReference type="Gene3D" id="3.90.1600.10">
    <property type="entry name" value="Palm domain of DNA polymerase"/>
    <property type="match status" value="1"/>
</dbReference>
<dbReference type="GO" id="GO:0000278">
    <property type="term" value="P:mitotic cell cycle"/>
    <property type="evidence" value="ECO:0007669"/>
    <property type="project" value="TreeGrafter"/>
</dbReference>
<dbReference type="InterPro" id="IPR006172">
    <property type="entry name" value="DNA-dir_DNA_pol_B"/>
</dbReference>
<keyword evidence="11 15" id="KW-0408">Iron</keyword>
<evidence type="ECO:0000313" key="17">
    <source>
        <dbReference type="EMBL" id="KAF9765064.1"/>
    </source>
</evidence>
<dbReference type="Pfam" id="PF08490">
    <property type="entry name" value="DUF1744"/>
    <property type="match status" value="1"/>
</dbReference>
<comment type="subcellular location">
    <subcellularLocation>
        <location evidence="1 15">Nucleus</location>
    </subcellularLocation>
</comment>
<dbReference type="Gene3D" id="1.10.132.60">
    <property type="entry name" value="DNA polymerase family B, C-terminal domain"/>
    <property type="match status" value="1"/>
</dbReference>
<dbReference type="GO" id="GO:0006297">
    <property type="term" value="P:nucleotide-excision repair, DNA gap filling"/>
    <property type="evidence" value="ECO:0007669"/>
    <property type="project" value="TreeGrafter"/>
</dbReference>
<evidence type="ECO:0000256" key="13">
    <source>
        <dbReference type="ARBA" id="ARBA00023125"/>
    </source>
</evidence>
<feature type="domain" description="DNA polymerase epsilon catalytic subunit A C-terminal" evidence="16">
    <location>
        <begin position="1208"/>
        <end position="1579"/>
    </location>
</feature>
<evidence type="ECO:0000256" key="3">
    <source>
        <dbReference type="ARBA" id="ARBA00022485"/>
    </source>
</evidence>
<proteinExistence type="inferred from homology"/>
<dbReference type="SUPFAM" id="SSF53098">
    <property type="entry name" value="Ribonuclease H-like"/>
    <property type="match status" value="1"/>
</dbReference>
<keyword evidence="4 15" id="KW-0808">Transferase</keyword>
<dbReference type="GO" id="GO:0006287">
    <property type="term" value="P:base-excision repair, gap-filling"/>
    <property type="evidence" value="ECO:0007669"/>
    <property type="project" value="TreeGrafter"/>
</dbReference>
<evidence type="ECO:0000256" key="11">
    <source>
        <dbReference type="ARBA" id="ARBA00023004"/>
    </source>
</evidence>
<comment type="caution">
    <text evidence="17">The sequence shown here is derived from an EMBL/GenBank/DDBJ whole genome shotgun (WGS) entry which is preliminary data.</text>
</comment>
<dbReference type="GO" id="GO:0008270">
    <property type="term" value="F:zinc ion binding"/>
    <property type="evidence" value="ECO:0007669"/>
    <property type="project" value="UniProtKB-KW"/>
</dbReference>
<keyword evidence="18" id="KW-1185">Reference proteome</keyword>
<dbReference type="Pfam" id="PF22634">
    <property type="entry name" value="POL2_thumb"/>
    <property type="match status" value="1"/>
</dbReference>
<dbReference type="GO" id="GO:0003887">
    <property type="term" value="F:DNA-directed DNA polymerase activity"/>
    <property type="evidence" value="ECO:0007669"/>
    <property type="project" value="UniProtKB-KW"/>
</dbReference>
<comment type="cofactor">
    <cofactor evidence="15">
        <name>[4Fe-4S] cluster</name>
        <dbReference type="ChEBI" id="CHEBI:49883"/>
    </cofactor>
</comment>
<keyword evidence="5 15" id="KW-0548">Nucleotidyltransferase</keyword>
<dbReference type="Gene3D" id="3.30.420.10">
    <property type="entry name" value="Ribonuclease H-like superfamily/Ribonuclease H"/>
    <property type="match status" value="1"/>
</dbReference>
<dbReference type="GO" id="GO:0008622">
    <property type="term" value="C:epsilon DNA polymerase complex"/>
    <property type="evidence" value="ECO:0007669"/>
    <property type="project" value="InterPro"/>
</dbReference>
<sequence length="1771" mass="207179">MSFDFQNLEEQFLYVPYYGSEEREGWIVNYTFEVEENTAANVRIYFVDKHNKNFMIKIPYHFSLLIEGDSLSDIEEYIKRMYQSGYHSSKIVYKHDTKDFNHLSGNGKEFLYVEVKYRSVFYIIVRDLKKIIRLNKSRNNSDYILNDLVEDNECADIREKIFQIHEYDIENEIDMAIRLGIRCGKWYNVVYNGDSYSFRENNNVLTPDLRILAYDIETMKEPLQFPDASKDPIMMISIKTDIENELIINRETVGRDVASFEYSPIPDYKSRFTVTNEPDEKSLIVRFIELIQKHRPHVITTYNGTSFDFPYLEKRALLYDLSFNQLFGFKLVNDSYHCGLIVHLDSYLWVKRDSYLPKGNQGLKAVTKLKLGYVPEEVEPEDMCSMAQNNPDAMAKYSVSDAVATYFLFTKFVLPHVYSLASLVPYPPHEVSCLATETLCEALLISEAVHNNILIPEKHKESGLKLENGYAIESISYVSGFFESLRSGIFRSDFEHNFNINDLYVNNIVDKLDDILKDYKDEDNFTDLKAAVKDKLLEKTGIFSSKGKIWHLDIASMYSNIILTNRLQPTAIVNNDFCIRCEYSDDANKCKRQLEWNAKIEFYPPNPQEIENITEELIVEHNSKGIKSNDAKKKVKPNEDFKRFEELTIAEQTKQLKGKIINYSKKVYNVKKSQKTESRTETVCQREIPFYVDAVKRIGKQLYRYKNLQRDIAQEIKNLDGADSKNLAILNKKLSIFSSLQLAHKCILDSFYGYVMKNDSRWHSTEMAAIVCNIGTKIIKFAKAQIEQVGIPLELDTGGIWALVPENIPDFYYFNSGKKINFLSVFLNYLIAEEFTNHQYQEKINGEYKIKPENRISFEIDGPYKAMFIPAALEGDRQFKKRYIILNDDDSFAEIKGFEIVRNGELPIIKRLQEELIENYGFGSTLENCYRNLAEVASKWLNIIYTHGKGCEDEYILELLTESKTLSKEIMENEVKYTPITKAATRMAEILGKHIMISKLKVDYVVSKYPDTELLSDRVIPTIVFKSDRKKEFLKKWCKVDLSLKELIDWKYYKDRIENNIKRLISIPAVQQGLENPLSEVKVPKWCVKKDTRHNYFDYGLKSTNIVIEEPKKTGGNFNFEKWKNYYNLLKHKNGILKVERDVETEMAVILSIKKEKARKEIYKTIYFDVPKEYCLKHKIDLKKGFSPWSSQQETIPFMKVKYSEFKTKKQLYDRLTQHISIKKAYEMDIDPFKNVLCEVTEVAKDLSYQILTTFNYGKEIIYVFSKNNSFEIISKFKNETCKDVEVMKFFIRNKKEILILNTKDANFDKLKEMFKGFHTVTVEGKVVKGLNTFKELIEIEKRLHATLVGKVIQLFDTSLYSKIPLLNLAPNFLDLMFLRALKRADTFCDTHGEISLTSFKTEICNPGHVKRYSIMFECVGSLLLSIVQYKKLISQANLYDKIKRKDFEVLHCLVKQVLVDYSNNIRGAEYVINQLSGWILKDSKLLSTEIRDVVNLIHQRFIFNMVANFKKLGIKIVFVSRNIFCIETDKDTLDGCKMFFEYLQDKIATYEGYELLCLRKLRIFEKLLLFSPTNYFYLKNDEAFCFSRVKLPSCYLKKYFSEDLNSPHFIYDIVTHCKEDVFDTIIASLKFVKSTEDVVSNCYKLVKRNEFVQNQETFLEMIIYCKKCGNENILRDRCIKCGEVYSREDKNDILVQYFSYYLGLELSYDSFCDKCKKINERVLYEICKCGGNFRRMSHKETLVNLISQLTNDEQKEKALNALDFYGILKV</sequence>
<keyword evidence="12 15" id="KW-0411">Iron-sulfur</keyword>
<gene>
    <name evidence="17" type="primary">POL2</name>
    <name evidence="17" type="ORF">NGRA_0012</name>
</gene>
<dbReference type="InterPro" id="IPR036397">
    <property type="entry name" value="RNaseH_sf"/>
</dbReference>
<dbReference type="InterPro" id="IPR055191">
    <property type="entry name" value="POL2_thumb"/>
</dbReference>
<evidence type="ECO:0000256" key="14">
    <source>
        <dbReference type="ARBA" id="ARBA00023242"/>
    </source>
</evidence>
<dbReference type="GO" id="GO:0006272">
    <property type="term" value="P:leading strand elongation"/>
    <property type="evidence" value="ECO:0007669"/>
    <property type="project" value="TreeGrafter"/>
</dbReference>
<dbReference type="Proteomes" id="UP000740883">
    <property type="component" value="Unassembled WGS sequence"/>
</dbReference>
<dbReference type="PANTHER" id="PTHR10670">
    <property type="entry name" value="DNA POLYMERASE EPSILON CATALYTIC SUBUNIT A"/>
    <property type="match status" value="1"/>
</dbReference>
<dbReference type="GO" id="GO:0051539">
    <property type="term" value="F:4 iron, 4 sulfur cluster binding"/>
    <property type="evidence" value="ECO:0007669"/>
    <property type="project" value="UniProtKB-KW"/>
</dbReference>
<dbReference type="Pfam" id="PF22912">
    <property type="entry name" value="zf-DPOE"/>
    <property type="match status" value="1"/>
</dbReference>
<dbReference type="InterPro" id="IPR006133">
    <property type="entry name" value="DNA-dir_DNA_pol_B_exonuc"/>
</dbReference>
<evidence type="ECO:0000256" key="15">
    <source>
        <dbReference type="RuleBase" id="RU365029"/>
    </source>
</evidence>
<dbReference type="SMART" id="SM01159">
    <property type="entry name" value="DUF1744"/>
    <property type="match status" value="1"/>
</dbReference>
<evidence type="ECO:0000313" key="18">
    <source>
        <dbReference type="Proteomes" id="UP000740883"/>
    </source>
</evidence>
<evidence type="ECO:0000259" key="16">
    <source>
        <dbReference type="SMART" id="SM01159"/>
    </source>
</evidence>
<evidence type="ECO:0000256" key="8">
    <source>
        <dbReference type="ARBA" id="ARBA00022771"/>
    </source>
</evidence>
<organism evidence="17 18">
    <name type="scientific">Nosema granulosis</name>
    <dbReference type="NCBI Taxonomy" id="83296"/>
    <lineage>
        <taxon>Eukaryota</taxon>
        <taxon>Fungi</taxon>
        <taxon>Fungi incertae sedis</taxon>
        <taxon>Microsporidia</taxon>
        <taxon>Nosematidae</taxon>
        <taxon>Nosema</taxon>
    </lineage>
</organism>
<accession>A0A9P6H4D1</accession>
<dbReference type="Pfam" id="PF03104">
    <property type="entry name" value="DNA_pol_B_exo1"/>
    <property type="match status" value="1"/>
</dbReference>
<keyword evidence="13 15" id="KW-0238">DNA-binding</keyword>
<dbReference type="SUPFAM" id="SSF56672">
    <property type="entry name" value="DNA/RNA polymerases"/>
    <property type="match status" value="1"/>
</dbReference>
<dbReference type="GO" id="GO:0003677">
    <property type="term" value="F:DNA binding"/>
    <property type="evidence" value="ECO:0007669"/>
    <property type="project" value="UniProtKB-KW"/>
</dbReference>
<evidence type="ECO:0000256" key="2">
    <source>
        <dbReference type="ARBA" id="ARBA00005755"/>
    </source>
</evidence>
<evidence type="ECO:0000256" key="10">
    <source>
        <dbReference type="ARBA" id="ARBA00022932"/>
    </source>
</evidence>
<evidence type="ECO:0000256" key="9">
    <source>
        <dbReference type="ARBA" id="ARBA00022833"/>
    </source>
</evidence>